<keyword evidence="3" id="KW-1185">Reference proteome</keyword>
<sequence>MKFLPVTLTLILGLCCVSESLRCNQCKVIATEGSCDTTIETCRPDQSYCMHMRFSPKAYGEISVEPIRI</sequence>
<protein>
    <recommendedName>
        <fullName evidence="4">UPAR/Ly6 domain-containing protein</fullName>
    </recommendedName>
</protein>
<evidence type="ECO:0000256" key="1">
    <source>
        <dbReference type="SAM" id="SignalP"/>
    </source>
</evidence>
<proteinExistence type="predicted"/>
<dbReference type="SUPFAM" id="SSF57302">
    <property type="entry name" value="Snake toxin-like"/>
    <property type="match status" value="1"/>
</dbReference>
<evidence type="ECO:0000313" key="2">
    <source>
        <dbReference type="EMBL" id="KAK6467746.1"/>
    </source>
</evidence>
<feature type="signal peptide" evidence="1">
    <location>
        <begin position="1"/>
        <end position="20"/>
    </location>
</feature>
<dbReference type="EMBL" id="JAHFZB010000048">
    <property type="protein sequence ID" value="KAK6467746.1"/>
    <property type="molecule type" value="Genomic_DNA"/>
</dbReference>
<dbReference type="Proteomes" id="UP001369086">
    <property type="component" value="Unassembled WGS sequence"/>
</dbReference>
<dbReference type="InterPro" id="IPR045860">
    <property type="entry name" value="Snake_toxin-like_sf"/>
</dbReference>
<evidence type="ECO:0000313" key="3">
    <source>
        <dbReference type="Proteomes" id="UP001369086"/>
    </source>
</evidence>
<name>A0ABR0Y5J6_HUSHU</name>
<keyword evidence="1" id="KW-0732">Signal</keyword>
<gene>
    <name evidence="2" type="ORF">HHUSO_G34799</name>
</gene>
<reference evidence="2 3" key="1">
    <citation type="submission" date="2021-05" db="EMBL/GenBank/DDBJ databases">
        <authorList>
            <person name="Zahm M."/>
            <person name="Klopp C."/>
            <person name="Cabau C."/>
            <person name="Kuhl H."/>
            <person name="Suciu R."/>
            <person name="Ciorpac M."/>
            <person name="Holostenco D."/>
            <person name="Gessner J."/>
            <person name="Wuertz S."/>
            <person name="Hohne C."/>
            <person name="Stock M."/>
            <person name="Gislard M."/>
            <person name="Lluch J."/>
            <person name="Milhes M."/>
            <person name="Lampietro C."/>
            <person name="Lopez Roques C."/>
            <person name="Donnadieu C."/>
            <person name="Du K."/>
            <person name="Schartl M."/>
            <person name="Guiguen Y."/>
        </authorList>
    </citation>
    <scope>NUCLEOTIDE SEQUENCE [LARGE SCALE GENOMIC DNA]</scope>
    <source>
        <strain evidence="2">Hh-F2</strain>
        <tissue evidence="2">Blood</tissue>
    </source>
</reference>
<feature type="chain" id="PRO_5047206857" description="UPAR/Ly6 domain-containing protein" evidence="1">
    <location>
        <begin position="21"/>
        <end position="69"/>
    </location>
</feature>
<organism evidence="2 3">
    <name type="scientific">Huso huso</name>
    <name type="common">Beluga</name>
    <name type="synonym">Acipenser huso</name>
    <dbReference type="NCBI Taxonomy" id="61971"/>
    <lineage>
        <taxon>Eukaryota</taxon>
        <taxon>Metazoa</taxon>
        <taxon>Chordata</taxon>
        <taxon>Craniata</taxon>
        <taxon>Vertebrata</taxon>
        <taxon>Euteleostomi</taxon>
        <taxon>Actinopterygii</taxon>
        <taxon>Chondrostei</taxon>
        <taxon>Acipenseriformes</taxon>
        <taxon>Acipenseridae</taxon>
        <taxon>Huso</taxon>
    </lineage>
</organism>
<evidence type="ECO:0008006" key="4">
    <source>
        <dbReference type="Google" id="ProtNLM"/>
    </source>
</evidence>
<comment type="caution">
    <text evidence="2">The sequence shown here is derived from an EMBL/GenBank/DDBJ whole genome shotgun (WGS) entry which is preliminary data.</text>
</comment>
<accession>A0ABR0Y5J6</accession>